<keyword evidence="2" id="KW-0732">Signal</keyword>
<feature type="chain" id="PRO_5012551667" evidence="2">
    <location>
        <begin position="23"/>
        <end position="547"/>
    </location>
</feature>
<dbReference type="InterPro" id="IPR002372">
    <property type="entry name" value="PQQ_rpt_dom"/>
</dbReference>
<evidence type="ECO:0000313" key="4">
    <source>
        <dbReference type="EMBL" id="SMC29305.1"/>
    </source>
</evidence>
<feature type="signal peptide" evidence="2">
    <location>
        <begin position="1"/>
        <end position="22"/>
    </location>
</feature>
<sequence length="547" mass="58634">MHFKAMTLPVALVLALSLASCGGGGGGGSSSTPSNQVTPVPGQDPNAALSFSPSTLSVDLPFSGDSTTLSTVATLKTAITGALYILVTEPNGIIEPNIPALKNADGTYRATVTTRASLKPGNHTGTIKIQLCKDDKCASEYPGSPAYLPISVNIAGKQEPLVPWNGVADWTTTQGNNAHNGYVPVTLDPKQFSPRWRLNKSYQYDYRVYDKIITSGNSAVLYQDKTLTSINIDDGSLRWTALPNSGSYSFFGLPAIADNKLYLTSRNTSVLVYNLVDSQRLIETKQANYAYGTPQYAPVIDDNLIYSVADYLNGVPDYTSYLYGYNKNGGIQWKTPINKYFYGTPAVDRANVYVYAGLDTGGSALSVLSKKYGAVLRKFPDTAGTITGSFPAPGIPVLGSMNDVIVINSRDFQNNPQNALVSFDIDNGVNWVRRGQFVQDPVVGGGVIYVASVGPHQITAYDEKTGNTLWSWQPPKDDTTAVFGNLIVTNNMLFLSTEKRIYGLDLASRSTAWTYDAAGYLTIAANGTLLVAGTAANAGTLLAFNLK</sequence>
<keyword evidence="5" id="KW-1185">Reference proteome</keyword>
<dbReference type="Proteomes" id="UP000192761">
    <property type="component" value="Unassembled WGS sequence"/>
</dbReference>
<dbReference type="STRING" id="1121001.SAMN02745857_03752"/>
<feature type="domain" description="Pyrrolo-quinoline quinone repeat" evidence="3">
    <location>
        <begin position="441"/>
        <end position="539"/>
    </location>
</feature>
<proteinExistence type="predicted"/>
<dbReference type="InterPro" id="IPR011047">
    <property type="entry name" value="Quinoprotein_ADH-like_sf"/>
</dbReference>
<dbReference type="SMART" id="SM00564">
    <property type="entry name" value="PQQ"/>
    <property type="match status" value="5"/>
</dbReference>
<accession>A0A1W1XZK1</accession>
<dbReference type="PANTHER" id="PTHR34512">
    <property type="entry name" value="CELL SURFACE PROTEIN"/>
    <property type="match status" value="1"/>
</dbReference>
<protein>
    <submittedName>
        <fullName evidence="4">Outer membrane protein assembly factor BamB, contains PQQ-like beta-propeller repeat</fullName>
    </submittedName>
</protein>
<dbReference type="EMBL" id="FWXD01000033">
    <property type="protein sequence ID" value="SMC29305.1"/>
    <property type="molecule type" value="Genomic_DNA"/>
</dbReference>
<organism evidence="4 5">
    <name type="scientific">Andreprevotia lacus DSM 23236</name>
    <dbReference type="NCBI Taxonomy" id="1121001"/>
    <lineage>
        <taxon>Bacteria</taxon>
        <taxon>Pseudomonadati</taxon>
        <taxon>Pseudomonadota</taxon>
        <taxon>Betaproteobacteria</taxon>
        <taxon>Neisseriales</taxon>
        <taxon>Chitinibacteraceae</taxon>
        <taxon>Andreprevotia</taxon>
    </lineage>
</organism>
<dbReference type="OrthoDB" id="5525942at2"/>
<dbReference type="Gene3D" id="2.130.10.10">
    <property type="entry name" value="YVTN repeat-like/Quinoprotein amine dehydrogenase"/>
    <property type="match status" value="2"/>
</dbReference>
<dbReference type="PANTHER" id="PTHR34512:SF30">
    <property type="entry name" value="OUTER MEMBRANE PROTEIN ASSEMBLY FACTOR BAMB"/>
    <property type="match status" value="1"/>
</dbReference>
<dbReference type="RefSeq" id="WP_084092688.1">
    <property type="nucleotide sequence ID" value="NZ_FWXD01000033.1"/>
</dbReference>
<dbReference type="Pfam" id="PF13360">
    <property type="entry name" value="PQQ_2"/>
    <property type="match status" value="1"/>
</dbReference>
<name>A0A1W1XZK1_9NEIS</name>
<dbReference type="InterPro" id="IPR015943">
    <property type="entry name" value="WD40/YVTN_repeat-like_dom_sf"/>
</dbReference>
<feature type="region of interest" description="Disordered" evidence="1">
    <location>
        <begin position="25"/>
        <end position="46"/>
    </location>
</feature>
<dbReference type="AlphaFoldDB" id="A0A1W1XZK1"/>
<dbReference type="InterPro" id="IPR018391">
    <property type="entry name" value="PQQ_b-propeller_rpt"/>
</dbReference>
<evidence type="ECO:0000259" key="3">
    <source>
        <dbReference type="Pfam" id="PF13360"/>
    </source>
</evidence>
<evidence type="ECO:0000313" key="5">
    <source>
        <dbReference type="Proteomes" id="UP000192761"/>
    </source>
</evidence>
<dbReference type="SUPFAM" id="SSF50998">
    <property type="entry name" value="Quinoprotein alcohol dehydrogenase-like"/>
    <property type="match status" value="2"/>
</dbReference>
<gene>
    <name evidence="4" type="ORF">SAMN02745857_03752</name>
</gene>
<reference evidence="4 5" key="1">
    <citation type="submission" date="2017-04" db="EMBL/GenBank/DDBJ databases">
        <authorList>
            <person name="Afonso C.L."/>
            <person name="Miller P.J."/>
            <person name="Scott M.A."/>
            <person name="Spackman E."/>
            <person name="Goraichik I."/>
            <person name="Dimitrov K.M."/>
            <person name="Suarez D.L."/>
            <person name="Swayne D.E."/>
        </authorList>
    </citation>
    <scope>NUCLEOTIDE SEQUENCE [LARGE SCALE GENOMIC DNA]</scope>
    <source>
        <strain evidence="4 5">DSM 23236</strain>
    </source>
</reference>
<evidence type="ECO:0000256" key="2">
    <source>
        <dbReference type="SAM" id="SignalP"/>
    </source>
</evidence>
<dbReference type="PROSITE" id="PS51257">
    <property type="entry name" value="PROKAR_LIPOPROTEIN"/>
    <property type="match status" value="1"/>
</dbReference>
<evidence type="ECO:0000256" key="1">
    <source>
        <dbReference type="SAM" id="MobiDB-lite"/>
    </source>
</evidence>